<keyword evidence="1" id="KW-0812">Transmembrane</keyword>
<dbReference type="HOGENOM" id="CLU_3258998_0_0_10"/>
<dbReference type="STRING" id="203275.BFO_1701"/>
<protein>
    <submittedName>
        <fullName evidence="2">Uncharacterized protein</fullName>
    </submittedName>
</protein>
<accession>G8UN23</accession>
<sequence>MDRNAIFCFVEVMNFFNILLFVFKSGIAYNKTKTRWQSDVFM</sequence>
<feature type="transmembrane region" description="Helical" evidence="1">
    <location>
        <begin position="6"/>
        <end position="23"/>
    </location>
</feature>
<evidence type="ECO:0000256" key="1">
    <source>
        <dbReference type="SAM" id="Phobius"/>
    </source>
</evidence>
<evidence type="ECO:0000313" key="3">
    <source>
        <dbReference type="Proteomes" id="UP000005436"/>
    </source>
</evidence>
<evidence type="ECO:0000313" key="2">
    <source>
        <dbReference type="EMBL" id="AEW21422.1"/>
    </source>
</evidence>
<reference evidence="3" key="1">
    <citation type="submission" date="2011-12" db="EMBL/GenBank/DDBJ databases">
        <title>Complete sequence of Tannerella forsythia ATCC 43037.</title>
        <authorList>
            <person name="Dewhirst F."/>
            <person name="Tanner A."/>
            <person name="Izard J."/>
            <person name="Brinkac L."/>
            <person name="Durkin A.S."/>
            <person name="Hostetler J."/>
            <person name="Shetty J."/>
            <person name="Torralba M."/>
            <person name="Gill S."/>
            <person name="Nelson K."/>
        </authorList>
    </citation>
    <scope>NUCLEOTIDE SEQUENCE [LARGE SCALE GENOMIC DNA]</scope>
    <source>
        <strain evidence="3">ATCC 43037 / JCM 10827 / CCUG 33226 / KCTC 5666 / FDC 338</strain>
    </source>
</reference>
<keyword evidence="1" id="KW-1133">Transmembrane helix</keyword>
<dbReference type="KEGG" id="tfo:BFO_1701"/>
<proteinExistence type="predicted"/>
<dbReference type="EMBL" id="CP003191">
    <property type="protein sequence ID" value="AEW21422.1"/>
    <property type="molecule type" value="Genomic_DNA"/>
</dbReference>
<organism evidence="2 3">
    <name type="scientific">Tannerella forsythia (strain ATCC 43037 / JCM 10827 / CCUG 21028 A / KCTC 5666 / FDC 338)</name>
    <name type="common">Bacteroides forsythus</name>
    <dbReference type="NCBI Taxonomy" id="203275"/>
    <lineage>
        <taxon>Bacteria</taxon>
        <taxon>Pseudomonadati</taxon>
        <taxon>Bacteroidota</taxon>
        <taxon>Bacteroidia</taxon>
        <taxon>Bacteroidales</taxon>
        <taxon>Tannerellaceae</taxon>
        <taxon>Tannerella</taxon>
    </lineage>
</organism>
<name>G8UN23_TANFA</name>
<keyword evidence="1" id="KW-0472">Membrane</keyword>
<dbReference type="Proteomes" id="UP000005436">
    <property type="component" value="Chromosome"/>
</dbReference>
<keyword evidence="3" id="KW-1185">Reference proteome</keyword>
<dbReference type="AlphaFoldDB" id="G8UN23"/>
<gene>
    <name evidence="2" type="ordered locus">BFO_1701</name>
</gene>